<dbReference type="InterPro" id="IPR006710">
    <property type="entry name" value="Glyco_hydro_43"/>
</dbReference>
<evidence type="ECO:0000313" key="5">
    <source>
        <dbReference type="Proteomes" id="UP001305779"/>
    </source>
</evidence>
<dbReference type="SUPFAM" id="SSF75005">
    <property type="entry name" value="Arabinanase/levansucrase/invertase"/>
    <property type="match status" value="1"/>
</dbReference>
<evidence type="ECO:0000256" key="3">
    <source>
        <dbReference type="ARBA" id="ARBA00023295"/>
    </source>
</evidence>
<name>A0ABR0E6X5_ZASCE</name>
<dbReference type="Pfam" id="PF04616">
    <property type="entry name" value="Glyco_hydro_43"/>
    <property type="match status" value="1"/>
</dbReference>
<gene>
    <name evidence="4" type="ORF">PRZ48_011425</name>
</gene>
<protein>
    <submittedName>
        <fullName evidence="4">Uncharacterized protein</fullName>
    </submittedName>
</protein>
<accession>A0ABR0E6X5</accession>
<comment type="similarity">
    <text evidence="1">Belongs to the glycosyl hydrolase 43 family.</text>
</comment>
<keyword evidence="5" id="KW-1185">Reference proteome</keyword>
<dbReference type="Gene3D" id="2.115.10.20">
    <property type="entry name" value="Glycosyl hydrolase domain, family 43"/>
    <property type="match status" value="1"/>
</dbReference>
<proteinExistence type="inferred from homology"/>
<evidence type="ECO:0000313" key="4">
    <source>
        <dbReference type="EMBL" id="KAK4496976.1"/>
    </source>
</evidence>
<organism evidence="4 5">
    <name type="scientific">Zasmidium cellare</name>
    <name type="common">Wine cellar mold</name>
    <name type="synonym">Racodium cellare</name>
    <dbReference type="NCBI Taxonomy" id="395010"/>
    <lineage>
        <taxon>Eukaryota</taxon>
        <taxon>Fungi</taxon>
        <taxon>Dikarya</taxon>
        <taxon>Ascomycota</taxon>
        <taxon>Pezizomycotina</taxon>
        <taxon>Dothideomycetes</taxon>
        <taxon>Dothideomycetidae</taxon>
        <taxon>Mycosphaerellales</taxon>
        <taxon>Mycosphaerellaceae</taxon>
        <taxon>Zasmidium</taxon>
    </lineage>
</organism>
<dbReference type="Proteomes" id="UP001305779">
    <property type="component" value="Unassembled WGS sequence"/>
</dbReference>
<keyword evidence="2" id="KW-0378">Hydrolase</keyword>
<dbReference type="EMBL" id="JAXOVC010000009">
    <property type="protein sequence ID" value="KAK4496976.1"/>
    <property type="molecule type" value="Genomic_DNA"/>
</dbReference>
<comment type="caution">
    <text evidence="4">The sequence shown here is derived from an EMBL/GenBank/DDBJ whole genome shotgun (WGS) entry which is preliminary data.</text>
</comment>
<sequence>MPCYGDACVDPTYDNLRYQDNTIIRRPGKNGASDIYFRFSKGDHPGDGINVATSDSLSGQWHLNFTILGQLSDISKSDCVSGTYKSQNFANSDLNRWAPEVHFINNQYYLFYTVEDQKNGYCFDQCVATSPSMDAGTWTDHG</sequence>
<reference evidence="4 5" key="1">
    <citation type="journal article" date="2023" name="G3 (Bethesda)">
        <title>A chromosome-level genome assembly of Zasmidium syzygii isolated from banana leaves.</title>
        <authorList>
            <person name="van Westerhoven A.C."/>
            <person name="Mehrabi R."/>
            <person name="Talebi R."/>
            <person name="Steentjes M.B.F."/>
            <person name="Corcolon B."/>
            <person name="Chong P.A."/>
            <person name="Kema G.H.J."/>
            <person name="Seidl M.F."/>
        </authorList>
    </citation>
    <scope>NUCLEOTIDE SEQUENCE [LARGE SCALE GENOMIC DNA]</scope>
    <source>
        <strain evidence="4 5">P124</strain>
    </source>
</reference>
<evidence type="ECO:0000256" key="2">
    <source>
        <dbReference type="ARBA" id="ARBA00022801"/>
    </source>
</evidence>
<evidence type="ECO:0000256" key="1">
    <source>
        <dbReference type="ARBA" id="ARBA00009865"/>
    </source>
</evidence>
<dbReference type="InterPro" id="IPR023296">
    <property type="entry name" value="Glyco_hydro_beta-prop_sf"/>
</dbReference>
<keyword evidence="3" id="KW-0326">Glycosidase</keyword>